<comment type="caution">
    <text evidence="2">The sequence shown here is derived from an EMBL/GenBank/DDBJ whole genome shotgun (WGS) entry which is preliminary data.</text>
</comment>
<accession>A0AA40B4E9</accession>
<feature type="signal peptide" evidence="1">
    <location>
        <begin position="1"/>
        <end position="35"/>
    </location>
</feature>
<feature type="chain" id="PRO_5041257769" evidence="1">
    <location>
        <begin position="36"/>
        <end position="374"/>
    </location>
</feature>
<organism evidence="2 3">
    <name type="scientific">Lasiosphaeria miniovina</name>
    <dbReference type="NCBI Taxonomy" id="1954250"/>
    <lineage>
        <taxon>Eukaryota</taxon>
        <taxon>Fungi</taxon>
        <taxon>Dikarya</taxon>
        <taxon>Ascomycota</taxon>
        <taxon>Pezizomycotina</taxon>
        <taxon>Sordariomycetes</taxon>
        <taxon>Sordariomycetidae</taxon>
        <taxon>Sordariales</taxon>
        <taxon>Lasiosphaeriaceae</taxon>
        <taxon>Lasiosphaeria</taxon>
    </lineage>
</organism>
<keyword evidence="3" id="KW-1185">Reference proteome</keyword>
<feature type="non-terminal residue" evidence="2">
    <location>
        <position position="1"/>
    </location>
</feature>
<sequence length="374" mass="40095">MAMPGLSLGARRSVATVYLPVIGLLLCALSPLSASLSPTLDDGGTQFIFYNGTMSGSFVNNTPAASQPNVTVCGDGGVYYFSDLTDAGLRIGANPPWDTNPFFFQFDRHGSTSISRPPVEDRIEAFVRPFGGPGNICSSAVECTSDAIYNLYLATTYYLCYKDGQPCGNSIFSSRAYVTKPMLNITAASVSRVGGVPIAEDDPGPFYAVRGDERTALYNGTGDYNDFSFQRPQNYSDSTQGKDCADGIHFVNSWSSKTAFTYALNFTNTTATAELTFGSTLGNVTLLFSGRRQDGDNPGLEPSNVVFEYSAIALANPADYELPKFTFANGSDFTWVSDSEGTYSARSISAARGWGPDWRVLGTAALGGLCFLYL</sequence>
<reference evidence="2" key="1">
    <citation type="submission" date="2023-06" db="EMBL/GenBank/DDBJ databases">
        <title>Genome-scale phylogeny and comparative genomics of the fungal order Sordariales.</title>
        <authorList>
            <consortium name="Lawrence Berkeley National Laboratory"/>
            <person name="Hensen N."/>
            <person name="Bonometti L."/>
            <person name="Westerberg I."/>
            <person name="Brannstrom I.O."/>
            <person name="Guillou S."/>
            <person name="Cros-Aarteil S."/>
            <person name="Calhoun S."/>
            <person name="Haridas S."/>
            <person name="Kuo A."/>
            <person name="Mondo S."/>
            <person name="Pangilinan J."/>
            <person name="Riley R."/>
            <person name="LaButti K."/>
            <person name="Andreopoulos B."/>
            <person name="Lipzen A."/>
            <person name="Chen C."/>
            <person name="Yanf M."/>
            <person name="Daum C."/>
            <person name="Ng V."/>
            <person name="Clum A."/>
            <person name="Steindorff A."/>
            <person name="Ohm R."/>
            <person name="Martin F."/>
            <person name="Silar P."/>
            <person name="Natvig D."/>
            <person name="Lalanne C."/>
            <person name="Gautier V."/>
            <person name="Ament-velasquez S.L."/>
            <person name="Kruys A."/>
            <person name="Hutchinson M.I."/>
            <person name="Powell A.J."/>
            <person name="Barry K."/>
            <person name="Miller A.N."/>
            <person name="Grigoriev I.V."/>
            <person name="Debuchy R."/>
            <person name="Gladieux P."/>
            <person name="Thoren M.H."/>
            <person name="Johannesson H."/>
        </authorList>
    </citation>
    <scope>NUCLEOTIDE SEQUENCE</scope>
    <source>
        <strain evidence="2">SMH2392-1A</strain>
    </source>
</reference>
<dbReference type="RefSeq" id="XP_060300366.1">
    <property type="nucleotide sequence ID" value="XM_060441259.1"/>
</dbReference>
<dbReference type="Proteomes" id="UP001172101">
    <property type="component" value="Unassembled WGS sequence"/>
</dbReference>
<evidence type="ECO:0000256" key="1">
    <source>
        <dbReference type="SAM" id="SignalP"/>
    </source>
</evidence>
<evidence type="ECO:0000313" key="2">
    <source>
        <dbReference type="EMBL" id="KAK0727511.1"/>
    </source>
</evidence>
<dbReference type="EMBL" id="JAUIRO010000002">
    <property type="protein sequence ID" value="KAK0727511.1"/>
    <property type="molecule type" value="Genomic_DNA"/>
</dbReference>
<proteinExistence type="predicted"/>
<protein>
    <submittedName>
        <fullName evidence="2">Uncharacterized protein</fullName>
    </submittedName>
</protein>
<dbReference type="AlphaFoldDB" id="A0AA40B4E9"/>
<name>A0AA40B4E9_9PEZI</name>
<dbReference type="GeneID" id="85324529"/>
<evidence type="ECO:0000313" key="3">
    <source>
        <dbReference type="Proteomes" id="UP001172101"/>
    </source>
</evidence>
<keyword evidence="1" id="KW-0732">Signal</keyword>
<gene>
    <name evidence="2" type="ORF">B0T26DRAFT_694813</name>
</gene>